<dbReference type="InterPro" id="IPR002213">
    <property type="entry name" value="UDP_glucos_trans"/>
</dbReference>
<dbReference type="AlphaFoldDB" id="A0A8S9XDD5"/>
<evidence type="ECO:0008006" key="14">
    <source>
        <dbReference type="Google" id="ProtNLM"/>
    </source>
</evidence>
<organism evidence="12 13">
    <name type="scientific">Apolygus lucorum</name>
    <name type="common">Small green plant bug</name>
    <name type="synonym">Lygocoris lucorum</name>
    <dbReference type="NCBI Taxonomy" id="248454"/>
    <lineage>
        <taxon>Eukaryota</taxon>
        <taxon>Metazoa</taxon>
        <taxon>Ecdysozoa</taxon>
        <taxon>Arthropoda</taxon>
        <taxon>Hexapoda</taxon>
        <taxon>Insecta</taxon>
        <taxon>Pterygota</taxon>
        <taxon>Neoptera</taxon>
        <taxon>Paraneoptera</taxon>
        <taxon>Hemiptera</taxon>
        <taxon>Heteroptera</taxon>
        <taxon>Panheteroptera</taxon>
        <taxon>Cimicomorpha</taxon>
        <taxon>Miridae</taxon>
        <taxon>Mirini</taxon>
        <taxon>Apolygus</taxon>
    </lineage>
</organism>
<keyword evidence="4" id="KW-0808">Transferase</keyword>
<evidence type="ECO:0000313" key="12">
    <source>
        <dbReference type="EMBL" id="KAF6206589.1"/>
    </source>
</evidence>
<proteinExistence type="inferred from homology"/>
<protein>
    <recommendedName>
        <fullName evidence="14">UDP-glucuronosyltransferase</fullName>
    </recommendedName>
</protein>
<dbReference type="GO" id="GO:0005783">
    <property type="term" value="C:endoplasmic reticulum"/>
    <property type="evidence" value="ECO:0007669"/>
    <property type="project" value="UniProtKB-SubCell"/>
</dbReference>
<dbReference type="EMBL" id="WIXP02000008">
    <property type="protein sequence ID" value="KAF6206589.1"/>
    <property type="molecule type" value="Genomic_DNA"/>
</dbReference>
<keyword evidence="8 11" id="KW-0472">Membrane</keyword>
<keyword evidence="9" id="KW-0325">Glycoprotein</keyword>
<evidence type="ECO:0000256" key="7">
    <source>
        <dbReference type="ARBA" id="ARBA00022989"/>
    </source>
</evidence>
<dbReference type="Proteomes" id="UP000466442">
    <property type="component" value="Unassembled WGS sequence"/>
</dbReference>
<evidence type="ECO:0000256" key="2">
    <source>
        <dbReference type="ARBA" id="ARBA00009995"/>
    </source>
</evidence>
<evidence type="ECO:0000256" key="11">
    <source>
        <dbReference type="SAM" id="Phobius"/>
    </source>
</evidence>
<dbReference type="OrthoDB" id="5835829at2759"/>
<evidence type="ECO:0000256" key="1">
    <source>
        <dbReference type="ARBA" id="ARBA00004240"/>
    </source>
</evidence>
<dbReference type="GO" id="GO:0008194">
    <property type="term" value="F:UDP-glycosyltransferase activity"/>
    <property type="evidence" value="ECO:0007669"/>
    <property type="project" value="InterPro"/>
</dbReference>
<gene>
    <name evidence="12" type="ORF">GE061_017823</name>
</gene>
<dbReference type="PANTHER" id="PTHR48043:SF145">
    <property type="entry name" value="FI06409P-RELATED"/>
    <property type="match status" value="1"/>
</dbReference>
<keyword evidence="5 11" id="KW-0812">Transmembrane</keyword>
<evidence type="ECO:0000256" key="4">
    <source>
        <dbReference type="ARBA" id="ARBA00022679"/>
    </source>
</evidence>
<keyword evidence="7 11" id="KW-1133">Transmembrane helix</keyword>
<feature type="transmembrane region" description="Helical" evidence="11">
    <location>
        <begin position="481"/>
        <end position="504"/>
    </location>
</feature>
<evidence type="ECO:0000256" key="3">
    <source>
        <dbReference type="ARBA" id="ARBA00022676"/>
    </source>
</evidence>
<dbReference type="Pfam" id="PF00201">
    <property type="entry name" value="UDPGT"/>
    <property type="match status" value="1"/>
</dbReference>
<sequence>MRSQDVSFTVTPTSRAMIHWMLLACLTGEALAANILGIFPFTAKSHFTMYEVLLEELHARNHNLTVMSHFPLKSPKPNYTDVSLVGSVPSLHGNLSMSHLNDAPLNLRDNLRQIHQNFDIFDSMLRSREVQRLLNSTSKFDLLIIELFDTDVFLAFAHRFRAPYISISPCPLLPWAHGRVGNEANPAFVPVFFSEFNNNMDIVSRAMNALYYAASNFYYDQIMDAESEKLMKRLFPGYPPLRSIAEDVSLILVNTHGSLHRPPPSSQRVVQVGGMHVRDPQPLKDAILVEFLETAEEGVILFSMGSMFKFDSLPRDKREAFDKALKRVSQRVIWKWESGKAINGNILYMDWVPQRDVLAHRNVVLFIYHGGLLGVTEAVHSGVPILGIPMFGDMTINMAAVASAGAGISLRFRDITDDLLYNTIKHMLESPKYKRNAVELAKLYNDRPMPPLQTAVYWTEYVLRNKGAPNLKPHSLSWYQLWLLDLIILSTFVVIVLAVITVAVTKRLARSSAWILNFKTKEQ</sequence>
<keyword evidence="13" id="KW-1185">Reference proteome</keyword>
<keyword evidence="6" id="KW-0256">Endoplasmic reticulum</keyword>
<name>A0A8S9XDD5_APOLU</name>
<comment type="caution">
    <text evidence="12">The sequence shown here is derived from an EMBL/GenBank/DDBJ whole genome shotgun (WGS) entry which is preliminary data.</text>
</comment>
<reference evidence="12" key="1">
    <citation type="journal article" date="2021" name="Mol. Ecol. Resour.">
        <title>Apolygus lucorum genome provides insights into omnivorousness and mesophyll feeding.</title>
        <authorList>
            <person name="Liu Y."/>
            <person name="Liu H."/>
            <person name="Wang H."/>
            <person name="Huang T."/>
            <person name="Liu B."/>
            <person name="Yang B."/>
            <person name="Yin L."/>
            <person name="Li B."/>
            <person name="Zhang Y."/>
            <person name="Zhang S."/>
            <person name="Jiang F."/>
            <person name="Zhang X."/>
            <person name="Ren Y."/>
            <person name="Wang B."/>
            <person name="Wang S."/>
            <person name="Lu Y."/>
            <person name="Wu K."/>
            <person name="Fan W."/>
            <person name="Wang G."/>
        </authorList>
    </citation>
    <scope>NUCLEOTIDE SEQUENCE</scope>
    <source>
        <strain evidence="12">12Hb</strain>
    </source>
</reference>
<keyword evidence="3" id="KW-0328">Glycosyltransferase</keyword>
<dbReference type="FunFam" id="3.40.50.2000:FF:000050">
    <property type="entry name" value="UDP-glucuronosyltransferase"/>
    <property type="match status" value="1"/>
</dbReference>
<dbReference type="PANTHER" id="PTHR48043">
    <property type="entry name" value="EG:EG0003.4 PROTEIN-RELATED"/>
    <property type="match status" value="1"/>
</dbReference>
<dbReference type="CDD" id="cd03784">
    <property type="entry name" value="GT1_Gtf-like"/>
    <property type="match status" value="1"/>
</dbReference>
<dbReference type="InterPro" id="IPR050271">
    <property type="entry name" value="UDP-glycosyltransferase"/>
</dbReference>
<evidence type="ECO:0000256" key="6">
    <source>
        <dbReference type="ARBA" id="ARBA00022824"/>
    </source>
</evidence>
<evidence type="ECO:0000256" key="5">
    <source>
        <dbReference type="ARBA" id="ARBA00022692"/>
    </source>
</evidence>
<evidence type="ECO:0000256" key="10">
    <source>
        <dbReference type="ARBA" id="ARBA00046288"/>
    </source>
</evidence>
<dbReference type="SUPFAM" id="SSF53756">
    <property type="entry name" value="UDP-Glycosyltransferase/glycogen phosphorylase"/>
    <property type="match status" value="1"/>
</dbReference>
<comment type="subcellular location">
    <subcellularLocation>
        <location evidence="10">Endomembrane system</location>
        <topology evidence="10">Single-pass type I membrane protein</topology>
    </subcellularLocation>
    <subcellularLocation>
        <location evidence="1">Endoplasmic reticulum</location>
    </subcellularLocation>
</comment>
<evidence type="ECO:0000313" key="13">
    <source>
        <dbReference type="Proteomes" id="UP000466442"/>
    </source>
</evidence>
<comment type="similarity">
    <text evidence="2">Belongs to the UDP-glycosyltransferase family.</text>
</comment>
<evidence type="ECO:0000256" key="8">
    <source>
        <dbReference type="ARBA" id="ARBA00023136"/>
    </source>
</evidence>
<evidence type="ECO:0000256" key="9">
    <source>
        <dbReference type="ARBA" id="ARBA00023180"/>
    </source>
</evidence>
<dbReference type="Gene3D" id="3.40.50.2000">
    <property type="entry name" value="Glycogen Phosphorylase B"/>
    <property type="match status" value="1"/>
</dbReference>
<accession>A0A8S9XDD5</accession>